<reference evidence="2" key="1">
    <citation type="submission" date="2025-08" db="UniProtKB">
        <authorList>
            <consortium name="RefSeq"/>
        </authorList>
    </citation>
    <scope>IDENTIFICATION</scope>
    <source>
        <tissue evidence="2">Whole organism</tissue>
    </source>
</reference>
<dbReference type="AlphaFoldDB" id="A0A9C6X7N4"/>
<organism evidence="1 2">
    <name type="scientific">Frankliniella occidentalis</name>
    <name type="common">Western flower thrips</name>
    <name type="synonym">Euthrips occidentalis</name>
    <dbReference type="NCBI Taxonomy" id="133901"/>
    <lineage>
        <taxon>Eukaryota</taxon>
        <taxon>Metazoa</taxon>
        <taxon>Ecdysozoa</taxon>
        <taxon>Arthropoda</taxon>
        <taxon>Hexapoda</taxon>
        <taxon>Insecta</taxon>
        <taxon>Pterygota</taxon>
        <taxon>Neoptera</taxon>
        <taxon>Paraneoptera</taxon>
        <taxon>Thysanoptera</taxon>
        <taxon>Terebrantia</taxon>
        <taxon>Thripoidea</taxon>
        <taxon>Thripidae</taxon>
        <taxon>Frankliniella</taxon>
    </lineage>
</organism>
<proteinExistence type="predicted"/>
<name>A0A9C6X7N4_FRAOC</name>
<keyword evidence="1" id="KW-1185">Reference proteome</keyword>
<evidence type="ECO:0000313" key="2">
    <source>
        <dbReference type="RefSeq" id="XP_052130786.1"/>
    </source>
</evidence>
<protein>
    <submittedName>
        <fullName evidence="2">Uncharacterized protein LOC113206964</fullName>
    </submittedName>
</protein>
<dbReference type="RefSeq" id="XP_052130786.1">
    <property type="nucleotide sequence ID" value="XM_052274826.1"/>
</dbReference>
<dbReference type="Proteomes" id="UP000504606">
    <property type="component" value="Unplaced"/>
</dbReference>
<evidence type="ECO:0000313" key="1">
    <source>
        <dbReference type="Proteomes" id="UP000504606"/>
    </source>
</evidence>
<dbReference type="GeneID" id="113206964"/>
<sequence>MTLHDGSNNFKVIRCKNIITSAQSSLPIAVNKNKQLNIPLPNNAQLRIVSVRKPFTTLQSNTTPYLPAAQTKHFKIVDRSFGSASSTPSQKASCLPAESGNGNKSIISFSQPSSYNTSLKLLCIQKPLSSILQPKQQATSTTETMNGKNVKVIHSSNLGPTANNSFLSKQTLCLPENGRKQIVSLSQPSKYAPSKLTQRAMVN</sequence>
<accession>A0A9C6X7N4</accession>
<dbReference type="KEGG" id="foc:113206964"/>
<gene>
    <name evidence="2" type="primary">LOC113206964</name>
</gene>